<organism evidence="1">
    <name type="scientific">marine sediment metagenome</name>
    <dbReference type="NCBI Taxonomy" id="412755"/>
    <lineage>
        <taxon>unclassified sequences</taxon>
        <taxon>metagenomes</taxon>
        <taxon>ecological metagenomes</taxon>
    </lineage>
</organism>
<sequence length="54" mass="6085">PDTPGTLLAAPIHKPLMTKKNLSLKDLVLYMKKNLFFRSGTLKDKNKRKTNDSG</sequence>
<gene>
    <name evidence="1" type="ORF">LCGC14_1819630</name>
</gene>
<protein>
    <submittedName>
        <fullName evidence="1">Uncharacterized protein</fullName>
    </submittedName>
</protein>
<proteinExistence type="predicted"/>
<comment type="caution">
    <text evidence="1">The sequence shown here is derived from an EMBL/GenBank/DDBJ whole genome shotgun (WGS) entry which is preliminary data.</text>
</comment>
<dbReference type="EMBL" id="LAZR01017800">
    <property type="protein sequence ID" value="KKL98919.1"/>
    <property type="molecule type" value="Genomic_DNA"/>
</dbReference>
<feature type="non-terminal residue" evidence="1">
    <location>
        <position position="1"/>
    </location>
</feature>
<name>A0A0F9GJB3_9ZZZZ</name>
<accession>A0A0F9GJB3</accession>
<dbReference type="AlphaFoldDB" id="A0A0F9GJB3"/>
<evidence type="ECO:0000313" key="1">
    <source>
        <dbReference type="EMBL" id="KKL98919.1"/>
    </source>
</evidence>
<reference evidence="1" key="1">
    <citation type="journal article" date="2015" name="Nature">
        <title>Complex archaea that bridge the gap between prokaryotes and eukaryotes.</title>
        <authorList>
            <person name="Spang A."/>
            <person name="Saw J.H."/>
            <person name="Jorgensen S.L."/>
            <person name="Zaremba-Niedzwiedzka K."/>
            <person name="Martijn J."/>
            <person name="Lind A.E."/>
            <person name="van Eijk R."/>
            <person name="Schleper C."/>
            <person name="Guy L."/>
            <person name="Ettema T.J."/>
        </authorList>
    </citation>
    <scope>NUCLEOTIDE SEQUENCE</scope>
</reference>